<dbReference type="InterPro" id="IPR001810">
    <property type="entry name" value="F-box_dom"/>
</dbReference>
<dbReference type="Proteomes" id="UP000750711">
    <property type="component" value="Unassembled WGS sequence"/>
</dbReference>
<reference evidence="2" key="1">
    <citation type="submission" date="2021-03" db="EMBL/GenBank/DDBJ databases">
        <title>Comparative genomics and phylogenomic investigation of the class Geoglossomycetes provide insights into ecological specialization and systematics.</title>
        <authorList>
            <person name="Melie T."/>
            <person name="Pirro S."/>
            <person name="Miller A.N."/>
            <person name="Quandt A."/>
        </authorList>
    </citation>
    <scope>NUCLEOTIDE SEQUENCE</scope>
    <source>
        <strain evidence="2">CAQ_001_2017</strain>
    </source>
</reference>
<evidence type="ECO:0000313" key="3">
    <source>
        <dbReference type="Proteomes" id="UP000750711"/>
    </source>
</evidence>
<organism evidence="2 3">
    <name type="scientific">Trichoglossum hirsutum</name>
    <dbReference type="NCBI Taxonomy" id="265104"/>
    <lineage>
        <taxon>Eukaryota</taxon>
        <taxon>Fungi</taxon>
        <taxon>Dikarya</taxon>
        <taxon>Ascomycota</taxon>
        <taxon>Pezizomycotina</taxon>
        <taxon>Geoglossomycetes</taxon>
        <taxon>Geoglossales</taxon>
        <taxon>Geoglossaceae</taxon>
        <taxon>Trichoglossum</taxon>
    </lineage>
</organism>
<name>A0A9P8LFT2_9PEZI</name>
<dbReference type="Gene3D" id="3.80.10.10">
    <property type="entry name" value="Ribonuclease Inhibitor"/>
    <property type="match status" value="1"/>
</dbReference>
<accession>A0A9P8LFT2</accession>
<feature type="domain" description="F-box" evidence="1">
    <location>
        <begin position="3"/>
        <end position="49"/>
    </location>
</feature>
<dbReference type="SUPFAM" id="SSF52047">
    <property type="entry name" value="RNI-like"/>
    <property type="match status" value="1"/>
</dbReference>
<dbReference type="InterPro" id="IPR032675">
    <property type="entry name" value="LRR_dom_sf"/>
</dbReference>
<gene>
    <name evidence="2" type="ORF">GP486_001903</name>
</gene>
<dbReference type="AlphaFoldDB" id="A0A9P8LFT2"/>
<dbReference type="PROSITE" id="PS50181">
    <property type="entry name" value="FBOX"/>
    <property type="match status" value="1"/>
</dbReference>
<dbReference type="Gene3D" id="1.20.1280.50">
    <property type="match status" value="1"/>
</dbReference>
<dbReference type="SUPFAM" id="SSF81383">
    <property type="entry name" value="F-box domain"/>
    <property type="match status" value="1"/>
</dbReference>
<dbReference type="EMBL" id="JAGHQM010000189">
    <property type="protein sequence ID" value="KAH0563533.1"/>
    <property type="molecule type" value="Genomic_DNA"/>
</dbReference>
<dbReference type="CDD" id="cd09917">
    <property type="entry name" value="F-box_SF"/>
    <property type="match status" value="1"/>
</dbReference>
<dbReference type="InterPro" id="IPR036047">
    <property type="entry name" value="F-box-like_dom_sf"/>
</dbReference>
<feature type="non-terminal residue" evidence="2">
    <location>
        <position position="369"/>
    </location>
</feature>
<comment type="caution">
    <text evidence="2">The sequence shown here is derived from an EMBL/GenBank/DDBJ whole genome shotgun (WGS) entry which is preliminary data.</text>
</comment>
<evidence type="ECO:0000259" key="1">
    <source>
        <dbReference type="PROSITE" id="PS50181"/>
    </source>
</evidence>
<protein>
    <recommendedName>
        <fullName evidence="1">F-box domain-containing protein</fullName>
    </recommendedName>
</protein>
<evidence type="ECO:0000313" key="2">
    <source>
        <dbReference type="EMBL" id="KAH0563533.1"/>
    </source>
</evidence>
<sequence>MAKNTMNTLPYEVFLHIFSYIPSKSDLFNLRLACKTLSRVLTPHLFSSLTFWLESSSLAALLSISKQPTIAYYVTHLTCSFHYFAEEKTRNEASYLNALCWHVFADNKHYTKQTYESVSESAILKGLDYPVERLEKGYANYCWYLRLQTAALKSGEYVRILAQTLRAFPNLESITLCGDASLSVHGLCATKARTLLISHPTPQTRSRDVFMTVTRALSQLERRRLRKFRIVGEAVPLHSLMVPDEERRVVEQALKGLKVLWVNPSGWERDPDVLDRSRLASLCSSAPELEELVLDVGDKKKLIIRRELDILIGPNKFPHLRHLELRNVELTPADLLAFSNRHATSLRTLHLENIRLHDKPPISVTLGDG</sequence>
<dbReference type="SMART" id="SM00256">
    <property type="entry name" value="FBOX"/>
    <property type="match status" value="1"/>
</dbReference>
<proteinExistence type="predicted"/>
<dbReference type="Pfam" id="PF12937">
    <property type="entry name" value="F-box-like"/>
    <property type="match status" value="1"/>
</dbReference>
<keyword evidence="3" id="KW-1185">Reference proteome</keyword>